<dbReference type="PANTHER" id="PTHR43546">
    <property type="entry name" value="UPF0173 METAL-DEPENDENT HYDROLASE MJ1163-RELATED"/>
    <property type="match status" value="1"/>
</dbReference>
<dbReference type="SUPFAM" id="SSF56281">
    <property type="entry name" value="Metallo-hydrolase/oxidoreductase"/>
    <property type="match status" value="1"/>
</dbReference>
<dbReference type="SMART" id="SM00849">
    <property type="entry name" value="Lactamase_B"/>
    <property type="match status" value="1"/>
</dbReference>
<accession>A0A5M3WR54</accession>
<gene>
    <name evidence="2" type="ORF">Amac_045730</name>
</gene>
<protein>
    <submittedName>
        <fullName evidence="2">MBL fold metallo-hydrolase</fullName>
    </submittedName>
</protein>
<dbReference type="OrthoDB" id="3190691at2"/>
<dbReference type="CDD" id="cd06262">
    <property type="entry name" value="metallo-hydrolase-like_MBL-fold"/>
    <property type="match status" value="1"/>
</dbReference>
<keyword evidence="2" id="KW-0378">Hydrolase</keyword>
<dbReference type="GO" id="GO:0016787">
    <property type="term" value="F:hydrolase activity"/>
    <property type="evidence" value="ECO:0007669"/>
    <property type="project" value="UniProtKB-KW"/>
</dbReference>
<dbReference type="InterPro" id="IPR001279">
    <property type="entry name" value="Metallo-B-lactamas"/>
</dbReference>
<dbReference type="RefSeq" id="WP_155356362.1">
    <property type="nucleotide sequence ID" value="NZ_BAAAHL010000056.1"/>
</dbReference>
<comment type="caution">
    <text evidence="2">The sequence shown here is derived from an EMBL/GenBank/DDBJ whole genome shotgun (WGS) entry which is preliminary data.</text>
</comment>
<dbReference type="Pfam" id="PF13483">
    <property type="entry name" value="Lactamase_B_3"/>
    <property type="match status" value="1"/>
</dbReference>
<name>A0A5M3WR54_9ACTN</name>
<dbReference type="Gene3D" id="3.60.15.10">
    <property type="entry name" value="Ribonuclease Z/Hydroxyacylglutathione hydrolase-like"/>
    <property type="match status" value="1"/>
</dbReference>
<dbReference type="Proteomes" id="UP000331127">
    <property type="component" value="Unassembled WGS sequence"/>
</dbReference>
<dbReference type="InterPro" id="IPR050114">
    <property type="entry name" value="UPF0173_UPF0282_UlaG_hydrolase"/>
</dbReference>
<keyword evidence="3" id="KW-1185">Reference proteome</keyword>
<evidence type="ECO:0000313" key="2">
    <source>
        <dbReference type="EMBL" id="GES10976.1"/>
    </source>
</evidence>
<evidence type="ECO:0000313" key="3">
    <source>
        <dbReference type="Proteomes" id="UP000331127"/>
    </source>
</evidence>
<evidence type="ECO:0000259" key="1">
    <source>
        <dbReference type="SMART" id="SM00849"/>
    </source>
</evidence>
<organism evidence="2 3">
    <name type="scientific">Acrocarpospora macrocephala</name>
    <dbReference type="NCBI Taxonomy" id="150177"/>
    <lineage>
        <taxon>Bacteria</taxon>
        <taxon>Bacillati</taxon>
        <taxon>Actinomycetota</taxon>
        <taxon>Actinomycetes</taxon>
        <taxon>Streptosporangiales</taxon>
        <taxon>Streptosporangiaceae</taxon>
        <taxon>Acrocarpospora</taxon>
    </lineage>
</organism>
<dbReference type="AlphaFoldDB" id="A0A5M3WR54"/>
<feature type="domain" description="Metallo-beta-lactamase" evidence="1">
    <location>
        <begin position="7"/>
        <end position="171"/>
    </location>
</feature>
<sequence length="209" mass="23151">MKLIKFGHACWHLEKDGSTLVIDPGSFSGPGLLDNAKAVLITHEHFDHLDVTALRGASPDLEIWTCQAVADQLTDVPAKIHVVRDGDSFETAGFTVKTIGEWHAPNHPDLPIVQNVGFFVDEEVFYPGDALTPPGVDVPTLLVPTNAPWLKAYEMIEYLRSIRPARAYSTHDGLVNEYGQLLIDTWLTKEAEKQKADMRRIPVGDSVEI</sequence>
<proteinExistence type="predicted"/>
<dbReference type="EMBL" id="BLAE01000025">
    <property type="protein sequence ID" value="GES10976.1"/>
    <property type="molecule type" value="Genomic_DNA"/>
</dbReference>
<reference evidence="2 3" key="1">
    <citation type="submission" date="2019-10" db="EMBL/GenBank/DDBJ databases">
        <title>Whole genome shotgun sequence of Acrocarpospora macrocephala NBRC 16266.</title>
        <authorList>
            <person name="Ichikawa N."/>
            <person name="Kimura A."/>
            <person name="Kitahashi Y."/>
            <person name="Komaki H."/>
            <person name="Oguchi A."/>
        </authorList>
    </citation>
    <scope>NUCLEOTIDE SEQUENCE [LARGE SCALE GENOMIC DNA]</scope>
    <source>
        <strain evidence="2 3">NBRC 16266</strain>
    </source>
</reference>
<dbReference type="InterPro" id="IPR036866">
    <property type="entry name" value="RibonucZ/Hydroxyglut_hydro"/>
</dbReference>
<dbReference type="PANTHER" id="PTHR43546:SF3">
    <property type="entry name" value="UPF0173 METAL-DEPENDENT HYDROLASE MJ1163"/>
    <property type="match status" value="1"/>
</dbReference>